<keyword evidence="1" id="KW-1133">Transmembrane helix</keyword>
<keyword evidence="1" id="KW-0472">Membrane</keyword>
<sequence>MHPVIRISIFLIFCYFIVQAKPGQLLLAGFILLSVSVFQAKKYSALMWNMIWRLKWFYLSIFLLFSWLTPNTIALDSENILFGLSAGVSYSLYKITVLILIVMSVILFIVAIPRDELIAAIVFLSKPLSIFGFSSEKFAVRVFLIVEFVELLPAIIASYKISNMNNSKIKKIVLSLEYVISEVYHLAENSECKKIQYDNIQLPRYYQWGYLLISIALFYISDVVYIQIFGSA</sequence>
<name>A0A3B1A001_9ZZZZ</name>
<feature type="transmembrane region" description="Helical" evidence="1">
    <location>
        <begin position="90"/>
        <end position="110"/>
    </location>
</feature>
<evidence type="ECO:0000313" key="2">
    <source>
        <dbReference type="EMBL" id="VAW93052.1"/>
    </source>
</evidence>
<keyword evidence="1" id="KW-0812">Transmembrane</keyword>
<feature type="transmembrane region" description="Helical" evidence="1">
    <location>
        <begin position="140"/>
        <end position="161"/>
    </location>
</feature>
<dbReference type="AlphaFoldDB" id="A0A3B1A001"/>
<accession>A0A3B1A001</accession>
<feature type="transmembrane region" description="Helical" evidence="1">
    <location>
        <begin position="6"/>
        <end position="35"/>
    </location>
</feature>
<gene>
    <name evidence="2" type="ORF">MNBD_GAMMA22-598</name>
</gene>
<feature type="transmembrane region" description="Helical" evidence="1">
    <location>
        <begin position="117"/>
        <end position="134"/>
    </location>
</feature>
<protein>
    <submittedName>
        <fullName evidence="2">Uncharacterized protein</fullName>
    </submittedName>
</protein>
<proteinExistence type="predicted"/>
<feature type="transmembrane region" description="Helical" evidence="1">
    <location>
        <begin position="208"/>
        <end position="228"/>
    </location>
</feature>
<dbReference type="EMBL" id="UOFS01000013">
    <property type="protein sequence ID" value="VAW93052.1"/>
    <property type="molecule type" value="Genomic_DNA"/>
</dbReference>
<evidence type="ECO:0000256" key="1">
    <source>
        <dbReference type="SAM" id="Phobius"/>
    </source>
</evidence>
<organism evidence="2">
    <name type="scientific">hydrothermal vent metagenome</name>
    <dbReference type="NCBI Taxonomy" id="652676"/>
    <lineage>
        <taxon>unclassified sequences</taxon>
        <taxon>metagenomes</taxon>
        <taxon>ecological metagenomes</taxon>
    </lineage>
</organism>
<feature type="transmembrane region" description="Helical" evidence="1">
    <location>
        <begin position="56"/>
        <end position="75"/>
    </location>
</feature>
<reference evidence="2" key="1">
    <citation type="submission" date="2018-06" db="EMBL/GenBank/DDBJ databases">
        <authorList>
            <person name="Zhirakovskaya E."/>
        </authorList>
    </citation>
    <scope>NUCLEOTIDE SEQUENCE</scope>
</reference>